<evidence type="ECO:0000256" key="1">
    <source>
        <dbReference type="ARBA" id="ARBA00006432"/>
    </source>
</evidence>
<dbReference type="NCBIfam" id="TIGR01217">
    <property type="entry name" value="ac_ac_CoA_syn"/>
    <property type="match status" value="1"/>
</dbReference>
<dbReference type="Pfam" id="PF16177">
    <property type="entry name" value="ACAS_N"/>
    <property type="match status" value="1"/>
</dbReference>
<evidence type="ECO:0000313" key="8">
    <source>
        <dbReference type="EMBL" id="WSE32460.1"/>
    </source>
</evidence>
<dbReference type="Pfam" id="PF13193">
    <property type="entry name" value="AMP-binding_C"/>
    <property type="match status" value="1"/>
</dbReference>
<evidence type="ECO:0000256" key="2">
    <source>
        <dbReference type="ARBA" id="ARBA00022598"/>
    </source>
</evidence>
<dbReference type="Gene3D" id="3.30.300.30">
    <property type="match status" value="1"/>
</dbReference>
<feature type="domain" description="AMP-dependent synthetase/ligase" evidence="5">
    <location>
        <begin position="119"/>
        <end position="477"/>
    </location>
</feature>
<feature type="domain" description="Acetyl-coenzyme A synthetase N-terminal" evidence="7">
    <location>
        <begin position="40"/>
        <end position="93"/>
    </location>
</feature>
<evidence type="ECO:0000259" key="5">
    <source>
        <dbReference type="Pfam" id="PF00501"/>
    </source>
</evidence>
<gene>
    <name evidence="8" type="ORF">VSH64_10125</name>
</gene>
<keyword evidence="3" id="KW-0547">Nucleotide-binding</keyword>
<keyword evidence="4" id="KW-0067">ATP-binding</keyword>
<proteinExistence type="inferred from homology"/>
<dbReference type="InterPro" id="IPR042099">
    <property type="entry name" value="ANL_N_sf"/>
</dbReference>
<dbReference type="Pfam" id="PF00501">
    <property type="entry name" value="AMP-binding"/>
    <property type="match status" value="1"/>
</dbReference>
<evidence type="ECO:0000259" key="7">
    <source>
        <dbReference type="Pfam" id="PF16177"/>
    </source>
</evidence>
<dbReference type="Proteomes" id="UP001330812">
    <property type="component" value="Chromosome"/>
</dbReference>
<evidence type="ECO:0000259" key="6">
    <source>
        <dbReference type="Pfam" id="PF13193"/>
    </source>
</evidence>
<reference evidence="8 9" key="1">
    <citation type="journal article" date="2015" name="Int. J. Syst. Evol. Microbiol.">
        <title>Amycolatopsis rhabdoformis sp. nov., an actinomycete isolated from a tropical forest soil.</title>
        <authorList>
            <person name="Souza W.R."/>
            <person name="Silva R.E."/>
            <person name="Goodfellow M."/>
            <person name="Busarakam K."/>
            <person name="Figueiro F.S."/>
            <person name="Ferreira D."/>
            <person name="Rodrigues-Filho E."/>
            <person name="Moraes L.A.B."/>
            <person name="Zucchi T.D."/>
        </authorList>
    </citation>
    <scope>NUCLEOTIDE SEQUENCE [LARGE SCALE GENOMIC DNA]</scope>
    <source>
        <strain evidence="8 9">NCIMB 14900</strain>
    </source>
</reference>
<dbReference type="InterPro" id="IPR020845">
    <property type="entry name" value="AMP-binding_CS"/>
</dbReference>
<dbReference type="RefSeq" id="WP_326835267.1">
    <property type="nucleotide sequence ID" value="NZ_CP142149.1"/>
</dbReference>
<evidence type="ECO:0000256" key="4">
    <source>
        <dbReference type="ARBA" id="ARBA00022840"/>
    </source>
</evidence>
<dbReference type="InterPro" id="IPR025110">
    <property type="entry name" value="AMP-bd_C"/>
</dbReference>
<dbReference type="SUPFAM" id="SSF56801">
    <property type="entry name" value="Acetyl-CoA synthetase-like"/>
    <property type="match status" value="1"/>
</dbReference>
<evidence type="ECO:0000313" key="9">
    <source>
        <dbReference type="Proteomes" id="UP001330812"/>
    </source>
</evidence>
<name>A0ABZ1IDB3_9PSEU</name>
<accession>A0ABZ1IDB3</accession>
<sequence length="662" mass="71228">MPNADPDLIWSVDETRVGPTRMADFTAFAAKRHGVPLADYTALQRWSVADPDAFWATVWEWFDVRASTPYERVRSGPRMPGTEWFAGATLNYVDQVLRHTDAPGPAVVEILESGARREIGRPELARQVGAFARTLRGLGVRPGDRVAGYLSNSAPALVAFLGSAAVGAVWAGCGPDLGGETALARLAQLEPVVLVGTGRYHFAGKAHDREADLARLVAGLPSLRAVVVVDDLGEPRSELPADTGPRVVRFEDTISGDGALVTEQVPAGHPLWVLFSSGTTGIPKGIVHGHAGVLVSHLVALGLHSDLRPGDRYFWYTGTNWMLWNMVASVLLVGATPVLYAGSPTYPDADRLWEIVASERVRYFGTSPGHLRLSADAGLTPGRTHELSALRTIGVTGSPLSANLARWTADVTGPDVQVVSSSGGTDVVGAFLSAARSLPVRAGEMPAAALGVALDSFDSAGRPVRDEVGELVVTAPMPAMPLYLWNDPDGSRLREAYFATYPGVWRHGDWLTLTSRGTAIIHGRSDSTLNRHGVRFGSADIYDVVEALPEISEALVIGAEMPDGSYWMPLFVVLTEGILDEPLRERIRTALRTKASPRHVPDEIRQVPAVPHTRTGKKVEVPVKRILQGARIDAVVSRGAVDDPALLDFYEQLREDRLGAAR</sequence>
<dbReference type="PANTHER" id="PTHR42921">
    <property type="entry name" value="ACETOACETYL-COA SYNTHETASE"/>
    <property type="match status" value="1"/>
</dbReference>
<dbReference type="EC" id="6.2.1.16" evidence="8"/>
<dbReference type="EMBL" id="CP142149">
    <property type="protein sequence ID" value="WSE32460.1"/>
    <property type="molecule type" value="Genomic_DNA"/>
</dbReference>
<dbReference type="PROSITE" id="PS00455">
    <property type="entry name" value="AMP_BINDING"/>
    <property type="match status" value="1"/>
</dbReference>
<dbReference type="InterPro" id="IPR032387">
    <property type="entry name" value="ACAS_N"/>
</dbReference>
<evidence type="ECO:0000256" key="3">
    <source>
        <dbReference type="ARBA" id="ARBA00022741"/>
    </source>
</evidence>
<protein>
    <submittedName>
        <fullName evidence="8">Acetoacetate--CoA ligase</fullName>
        <ecNumber evidence="8">6.2.1.16</ecNumber>
    </submittedName>
</protein>
<keyword evidence="9" id="KW-1185">Reference proteome</keyword>
<organism evidence="8 9">
    <name type="scientific">Amycolatopsis rhabdoformis</name>
    <dbReference type="NCBI Taxonomy" id="1448059"/>
    <lineage>
        <taxon>Bacteria</taxon>
        <taxon>Bacillati</taxon>
        <taxon>Actinomycetota</taxon>
        <taxon>Actinomycetes</taxon>
        <taxon>Pseudonocardiales</taxon>
        <taxon>Pseudonocardiaceae</taxon>
        <taxon>Amycolatopsis</taxon>
    </lineage>
</organism>
<keyword evidence="2 8" id="KW-0436">Ligase</keyword>
<comment type="similarity">
    <text evidence="1">Belongs to the ATP-dependent AMP-binding enzyme family.</text>
</comment>
<dbReference type="InterPro" id="IPR000873">
    <property type="entry name" value="AMP-dep_synth/lig_dom"/>
</dbReference>
<dbReference type="GO" id="GO:0030729">
    <property type="term" value="F:acetoacetate-CoA ligase activity"/>
    <property type="evidence" value="ECO:0007669"/>
    <property type="project" value="UniProtKB-EC"/>
</dbReference>
<dbReference type="NCBIfam" id="NF002937">
    <property type="entry name" value="PRK03584.1"/>
    <property type="match status" value="1"/>
</dbReference>
<dbReference type="Gene3D" id="3.40.50.12780">
    <property type="entry name" value="N-terminal domain of ligase-like"/>
    <property type="match status" value="1"/>
</dbReference>
<dbReference type="PANTHER" id="PTHR42921:SF1">
    <property type="entry name" value="ACETOACETYL-COA SYNTHETASE"/>
    <property type="match status" value="1"/>
</dbReference>
<dbReference type="InterPro" id="IPR005914">
    <property type="entry name" value="Acac_CoA_synth"/>
</dbReference>
<dbReference type="InterPro" id="IPR045851">
    <property type="entry name" value="AMP-bd_C_sf"/>
</dbReference>
<feature type="domain" description="AMP-binding enzyme C-terminal" evidence="6">
    <location>
        <begin position="544"/>
        <end position="617"/>
    </location>
</feature>